<gene>
    <name evidence="1" type="primary">Dsec\GM15413</name>
    <name evidence="1" type="ORF">Dsec_GM15413</name>
</gene>
<dbReference type="PhylomeDB" id="B4IBR7"/>
<reference evidence="1 2" key="1">
    <citation type="journal article" date="2007" name="Nature">
        <title>Evolution of genes and genomes on the Drosophila phylogeny.</title>
        <authorList>
            <consortium name="Drosophila 12 Genomes Consortium"/>
            <person name="Clark A.G."/>
            <person name="Eisen M.B."/>
            <person name="Smith D.R."/>
            <person name="Bergman C.M."/>
            <person name="Oliver B."/>
            <person name="Markow T.A."/>
            <person name="Kaufman T.C."/>
            <person name="Kellis M."/>
            <person name="Gelbart W."/>
            <person name="Iyer V.N."/>
            <person name="Pollard D.A."/>
            <person name="Sackton T.B."/>
            <person name="Larracuente A.M."/>
            <person name="Singh N.D."/>
            <person name="Abad J.P."/>
            <person name="Abt D.N."/>
            <person name="Adryan B."/>
            <person name="Aguade M."/>
            <person name="Akashi H."/>
            <person name="Anderson W.W."/>
            <person name="Aquadro C.F."/>
            <person name="Ardell D.H."/>
            <person name="Arguello R."/>
            <person name="Artieri C.G."/>
            <person name="Barbash D.A."/>
            <person name="Barker D."/>
            <person name="Barsanti P."/>
            <person name="Batterham P."/>
            <person name="Batzoglou S."/>
            <person name="Begun D."/>
            <person name="Bhutkar A."/>
            <person name="Blanco E."/>
            <person name="Bosak S.A."/>
            <person name="Bradley R.K."/>
            <person name="Brand A.D."/>
            <person name="Brent M.R."/>
            <person name="Brooks A.N."/>
            <person name="Brown R.H."/>
            <person name="Butlin R.K."/>
            <person name="Caggese C."/>
            <person name="Calvi B.R."/>
            <person name="Bernardo de Carvalho A."/>
            <person name="Caspi A."/>
            <person name="Castrezana S."/>
            <person name="Celniker S.E."/>
            <person name="Chang J.L."/>
            <person name="Chapple C."/>
            <person name="Chatterji S."/>
            <person name="Chinwalla A."/>
            <person name="Civetta A."/>
            <person name="Clifton S.W."/>
            <person name="Comeron J.M."/>
            <person name="Costello J.C."/>
            <person name="Coyne J.A."/>
            <person name="Daub J."/>
            <person name="David R.G."/>
            <person name="Delcher A.L."/>
            <person name="Delehaunty K."/>
            <person name="Do C.B."/>
            <person name="Ebling H."/>
            <person name="Edwards K."/>
            <person name="Eickbush T."/>
            <person name="Evans J.D."/>
            <person name="Filipski A."/>
            <person name="Findeiss S."/>
            <person name="Freyhult E."/>
            <person name="Fulton L."/>
            <person name="Fulton R."/>
            <person name="Garcia A.C."/>
            <person name="Gardiner A."/>
            <person name="Garfield D.A."/>
            <person name="Garvin B.E."/>
            <person name="Gibson G."/>
            <person name="Gilbert D."/>
            <person name="Gnerre S."/>
            <person name="Godfrey J."/>
            <person name="Good R."/>
            <person name="Gotea V."/>
            <person name="Gravely B."/>
            <person name="Greenberg A.J."/>
            <person name="Griffiths-Jones S."/>
            <person name="Gross S."/>
            <person name="Guigo R."/>
            <person name="Gustafson E.A."/>
            <person name="Haerty W."/>
            <person name="Hahn M.W."/>
            <person name="Halligan D.L."/>
            <person name="Halpern A.L."/>
            <person name="Halter G.M."/>
            <person name="Han M.V."/>
            <person name="Heger A."/>
            <person name="Hillier L."/>
            <person name="Hinrichs A.S."/>
            <person name="Holmes I."/>
            <person name="Hoskins R.A."/>
            <person name="Hubisz M.J."/>
            <person name="Hultmark D."/>
            <person name="Huntley M.A."/>
            <person name="Jaffe D.B."/>
            <person name="Jagadeeshan S."/>
            <person name="Jeck W.R."/>
            <person name="Johnson J."/>
            <person name="Jones C.D."/>
            <person name="Jordan W.C."/>
            <person name="Karpen G.H."/>
            <person name="Kataoka E."/>
            <person name="Keightley P.D."/>
            <person name="Kheradpour P."/>
            <person name="Kirkness E.F."/>
            <person name="Koerich L.B."/>
            <person name="Kristiansen K."/>
            <person name="Kudrna D."/>
            <person name="Kulathinal R.J."/>
            <person name="Kumar S."/>
            <person name="Kwok R."/>
            <person name="Lander E."/>
            <person name="Langley C.H."/>
            <person name="Lapoint R."/>
            <person name="Lazzaro B.P."/>
            <person name="Lee S.J."/>
            <person name="Levesque L."/>
            <person name="Li R."/>
            <person name="Lin C.F."/>
            <person name="Lin M.F."/>
            <person name="Lindblad-Toh K."/>
            <person name="Llopart A."/>
            <person name="Long M."/>
            <person name="Low L."/>
            <person name="Lozovsky E."/>
            <person name="Lu J."/>
            <person name="Luo M."/>
            <person name="Machado C.A."/>
            <person name="Makalowski W."/>
            <person name="Marzo M."/>
            <person name="Matsuda M."/>
            <person name="Matzkin L."/>
            <person name="McAllister B."/>
            <person name="McBride C.S."/>
            <person name="McKernan B."/>
            <person name="McKernan K."/>
            <person name="Mendez-Lago M."/>
            <person name="Minx P."/>
            <person name="Mollenhauer M.U."/>
            <person name="Montooth K."/>
            <person name="Mount S.M."/>
            <person name="Mu X."/>
            <person name="Myers E."/>
            <person name="Negre B."/>
            <person name="Newfeld S."/>
            <person name="Nielsen R."/>
            <person name="Noor M.A."/>
            <person name="O'Grady P."/>
            <person name="Pachter L."/>
            <person name="Papaceit M."/>
            <person name="Parisi M.J."/>
            <person name="Parisi M."/>
            <person name="Parts L."/>
            <person name="Pedersen J.S."/>
            <person name="Pesole G."/>
            <person name="Phillippy A.M."/>
            <person name="Ponting C.P."/>
            <person name="Pop M."/>
            <person name="Porcelli D."/>
            <person name="Powell J.R."/>
            <person name="Prohaska S."/>
            <person name="Pruitt K."/>
            <person name="Puig M."/>
            <person name="Quesneville H."/>
            <person name="Ram K.R."/>
            <person name="Rand D."/>
            <person name="Rasmussen M.D."/>
            <person name="Reed L.K."/>
            <person name="Reenan R."/>
            <person name="Reily A."/>
            <person name="Remington K.A."/>
            <person name="Rieger T.T."/>
            <person name="Ritchie M.G."/>
            <person name="Robin C."/>
            <person name="Rogers Y.H."/>
            <person name="Rohde C."/>
            <person name="Rozas J."/>
            <person name="Rubenfield M.J."/>
            <person name="Ruiz A."/>
            <person name="Russo S."/>
            <person name="Salzberg S.L."/>
            <person name="Sanchez-Gracia A."/>
            <person name="Saranga D.J."/>
            <person name="Sato H."/>
            <person name="Schaeffer S.W."/>
            <person name="Schatz M.C."/>
            <person name="Schlenke T."/>
            <person name="Schwartz R."/>
            <person name="Segarra C."/>
            <person name="Singh R.S."/>
            <person name="Sirot L."/>
            <person name="Sirota M."/>
            <person name="Sisneros N.B."/>
            <person name="Smith C.D."/>
            <person name="Smith T.F."/>
            <person name="Spieth J."/>
            <person name="Stage D.E."/>
            <person name="Stark A."/>
            <person name="Stephan W."/>
            <person name="Strausberg R.L."/>
            <person name="Strempel S."/>
            <person name="Sturgill D."/>
            <person name="Sutton G."/>
            <person name="Sutton G.G."/>
            <person name="Tao W."/>
            <person name="Teichmann S."/>
            <person name="Tobari Y.N."/>
            <person name="Tomimura Y."/>
            <person name="Tsolas J.M."/>
            <person name="Valente V.L."/>
            <person name="Venter E."/>
            <person name="Venter J.C."/>
            <person name="Vicario S."/>
            <person name="Vieira F.G."/>
            <person name="Vilella A.J."/>
            <person name="Villasante A."/>
            <person name="Walenz B."/>
            <person name="Wang J."/>
            <person name="Wasserman M."/>
            <person name="Watts T."/>
            <person name="Wilson D."/>
            <person name="Wilson R.K."/>
            <person name="Wing R.A."/>
            <person name="Wolfner M.F."/>
            <person name="Wong A."/>
            <person name="Wong G.K."/>
            <person name="Wu C.I."/>
            <person name="Wu G."/>
            <person name="Yamamoto D."/>
            <person name="Yang H.P."/>
            <person name="Yang S.P."/>
            <person name="Yorke J.A."/>
            <person name="Yoshida K."/>
            <person name="Zdobnov E."/>
            <person name="Zhang P."/>
            <person name="Zhang Y."/>
            <person name="Zimin A.V."/>
            <person name="Baldwin J."/>
            <person name="Abdouelleil A."/>
            <person name="Abdulkadir J."/>
            <person name="Abebe A."/>
            <person name="Abera B."/>
            <person name="Abreu J."/>
            <person name="Acer S.C."/>
            <person name="Aftuck L."/>
            <person name="Alexander A."/>
            <person name="An P."/>
            <person name="Anderson E."/>
            <person name="Anderson S."/>
            <person name="Arachi H."/>
            <person name="Azer M."/>
            <person name="Bachantsang P."/>
            <person name="Barry A."/>
            <person name="Bayul T."/>
            <person name="Berlin A."/>
            <person name="Bessette D."/>
            <person name="Bloom T."/>
            <person name="Blye J."/>
            <person name="Boguslavskiy L."/>
            <person name="Bonnet C."/>
            <person name="Boukhgalter B."/>
            <person name="Bourzgui I."/>
            <person name="Brown A."/>
            <person name="Cahill P."/>
            <person name="Channer S."/>
            <person name="Cheshatsang Y."/>
            <person name="Chuda L."/>
            <person name="Citroen M."/>
            <person name="Collymore A."/>
            <person name="Cooke P."/>
            <person name="Costello M."/>
            <person name="D'Aco K."/>
            <person name="Daza R."/>
            <person name="De Haan G."/>
            <person name="DeGray S."/>
            <person name="DeMaso C."/>
            <person name="Dhargay N."/>
            <person name="Dooley K."/>
            <person name="Dooley E."/>
            <person name="Doricent M."/>
            <person name="Dorje P."/>
            <person name="Dorjee K."/>
            <person name="Dupes A."/>
            <person name="Elong R."/>
            <person name="Falk J."/>
            <person name="Farina A."/>
            <person name="Faro S."/>
            <person name="Ferguson D."/>
            <person name="Fisher S."/>
            <person name="Foley C.D."/>
            <person name="Franke A."/>
            <person name="Friedrich D."/>
            <person name="Gadbois L."/>
            <person name="Gearin G."/>
            <person name="Gearin C.R."/>
            <person name="Giannoukos G."/>
            <person name="Goode T."/>
            <person name="Graham J."/>
            <person name="Grandbois E."/>
            <person name="Grewal S."/>
            <person name="Gyaltsen K."/>
            <person name="Hafez N."/>
            <person name="Hagos B."/>
            <person name="Hall J."/>
            <person name="Henson C."/>
            <person name="Hollinger A."/>
            <person name="Honan T."/>
            <person name="Huard M.D."/>
            <person name="Hughes L."/>
            <person name="Hurhula B."/>
            <person name="Husby M.E."/>
            <person name="Kamat A."/>
            <person name="Kanga B."/>
            <person name="Kashin S."/>
            <person name="Khazanovich D."/>
            <person name="Kisner P."/>
            <person name="Lance K."/>
            <person name="Lara M."/>
            <person name="Lee W."/>
            <person name="Lennon N."/>
            <person name="Letendre F."/>
            <person name="LeVine R."/>
            <person name="Lipovsky A."/>
            <person name="Liu X."/>
            <person name="Liu J."/>
            <person name="Liu S."/>
            <person name="Lokyitsang T."/>
            <person name="Lokyitsang Y."/>
            <person name="Lubonja R."/>
            <person name="Lui A."/>
            <person name="MacDonald P."/>
            <person name="Magnisalis V."/>
            <person name="Maru K."/>
            <person name="Matthews C."/>
            <person name="McCusker W."/>
            <person name="McDonough S."/>
            <person name="Mehta T."/>
            <person name="Meldrim J."/>
            <person name="Meneus L."/>
            <person name="Mihai O."/>
            <person name="Mihalev A."/>
            <person name="Mihova T."/>
            <person name="Mittelman R."/>
            <person name="Mlenga V."/>
            <person name="Montmayeur A."/>
            <person name="Mulrain L."/>
            <person name="Navidi A."/>
            <person name="Naylor J."/>
            <person name="Negash T."/>
            <person name="Nguyen T."/>
            <person name="Nguyen N."/>
            <person name="Nicol R."/>
            <person name="Norbu C."/>
            <person name="Norbu N."/>
            <person name="Novod N."/>
            <person name="O'Neill B."/>
            <person name="Osman S."/>
            <person name="Markiewicz E."/>
            <person name="Oyono O.L."/>
            <person name="Patti C."/>
            <person name="Phunkhang P."/>
            <person name="Pierre F."/>
            <person name="Priest M."/>
            <person name="Raghuraman S."/>
            <person name="Rege F."/>
            <person name="Reyes R."/>
            <person name="Rise C."/>
            <person name="Rogov P."/>
            <person name="Ross K."/>
            <person name="Ryan E."/>
            <person name="Settipalli S."/>
            <person name="Shea T."/>
            <person name="Sherpa N."/>
            <person name="Shi L."/>
            <person name="Shih D."/>
            <person name="Sparrow T."/>
            <person name="Spaulding J."/>
            <person name="Stalker J."/>
            <person name="Stange-Thomann N."/>
            <person name="Stavropoulos S."/>
            <person name="Stone C."/>
            <person name="Strader C."/>
            <person name="Tesfaye S."/>
            <person name="Thomson T."/>
            <person name="Thoulutsang Y."/>
            <person name="Thoulutsang D."/>
            <person name="Topham K."/>
            <person name="Topping I."/>
            <person name="Tsamla T."/>
            <person name="Vassiliev H."/>
            <person name="Vo A."/>
            <person name="Wangchuk T."/>
            <person name="Wangdi T."/>
            <person name="Weiand M."/>
            <person name="Wilkinson J."/>
            <person name="Wilson A."/>
            <person name="Yadav S."/>
            <person name="Young G."/>
            <person name="Yu Q."/>
            <person name="Zembek L."/>
            <person name="Zhong D."/>
            <person name="Zimmer A."/>
            <person name="Zwirko Z."/>
            <person name="Jaffe D.B."/>
            <person name="Alvarez P."/>
            <person name="Brockman W."/>
            <person name="Butler J."/>
            <person name="Chin C."/>
            <person name="Gnerre S."/>
            <person name="Grabherr M."/>
            <person name="Kleber M."/>
            <person name="Mauceli E."/>
            <person name="MacCallum I."/>
        </authorList>
    </citation>
    <scope>NUCLEOTIDE SEQUENCE [LARGE SCALE GENOMIC DNA]</scope>
    <source>
        <strain evidence="2">Rob3c / Tucson 14021-0248.25</strain>
    </source>
</reference>
<keyword evidence="2" id="KW-1185">Reference proteome</keyword>
<dbReference type="Gene3D" id="3.40.30.10">
    <property type="entry name" value="Glutaredoxin"/>
    <property type="match status" value="1"/>
</dbReference>
<dbReference type="OMA" id="KLRSSWE"/>
<evidence type="ECO:0000313" key="1">
    <source>
        <dbReference type="EMBL" id="EDW44825.1"/>
    </source>
</evidence>
<dbReference type="Proteomes" id="UP000001292">
    <property type="component" value="Unassembled WGS sequence"/>
</dbReference>
<protein>
    <submittedName>
        <fullName evidence="1">GM15413</fullName>
    </submittedName>
</protein>
<organism evidence="2">
    <name type="scientific">Drosophila sechellia</name>
    <name type="common">Fruit fly</name>
    <dbReference type="NCBI Taxonomy" id="7238"/>
    <lineage>
        <taxon>Eukaryota</taxon>
        <taxon>Metazoa</taxon>
        <taxon>Ecdysozoa</taxon>
        <taxon>Arthropoda</taxon>
        <taxon>Hexapoda</taxon>
        <taxon>Insecta</taxon>
        <taxon>Pterygota</taxon>
        <taxon>Neoptera</taxon>
        <taxon>Endopterygota</taxon>
        <taxon>Diptera</taxon>
        <taxon>Brachycera</taxon>
        <taxon>Muscomorpha</taxon>
        <taxon>Ephydroidea</taxon>
        <taxon>Drosophilidae</taxon>
        <taxon>Drosophila</taxon>
        <taxon>Sophophora</taxon>
    </lineage>
</organism>
<dbReference type="STRING" id="7238.B4IBR7"/>
<proteinExistence type="predicted"/>
<dbReference type="SMR" id="B4IBR7"/>
<dbReference type="AlphaFoldDB" id="B4IBR7"/>
<dbReference type="HOGENOM" id="CLU_080259_0_0_1"/>
<name>B4IBR7_DROSE</name>
<dbReference type="KEGG" id="dse:6616841"/>
<accession>B4IBR7</accession>
<dbReference type="EMBL" id="CH480827">
    <property type="protein sequence ID" value="EDW44825.1"/>
    <property type="molecule type" value="Genomic_DNA"/>
</dbReference>
<evidence type="ECO:0000313" key="2">
    <source>
        <dbReference type="Proteomes" id="UP000001292"/>
    </source>
</evidence>
<sequence>MSEYYCGYNPPPPNFKTFFPEKYKDRLQRLPNFGKLRSSWEIHRRPTLVVLHVFADDIGALEKWIDMVYRLAALGLLGGEMDFCVDDVWQSFIFNEDDFSFSRSDEGCTVDSFPLIYAANSTGKVFFFGDFTGPKLPDLESLRDFCDQVIKGIAEEPTARDPNVENLSLDSWNELMYAFDNDIALCFYNSLQNGAEVNRSLMANLDWLADKLKQESVLLYKMDIHGASVPKKFLVESPPAFFILKGNQKHTPLRCKYKLDMWTMLRLIAKNSSEELCYYNRRGNRRLHADLLIHIKDYFNLSRNKTRY</sequence>